<dbReference type="InterPro" id="IPR012674">
    <property type="entry name" value="Calycin"/>
</dbReference>
<dbReference type="Proteomes" id="UP000749559">
    <property type="component" value="Unassembled WGS sequence"/>
</dbReference>
<sequence length="123" mass="13758">MYTNKFGEDTNGANQHCVMADYKLFNATTITVFNSGKLGSPTGEWAQIEGSATQVDPAAAPGKFQLLLEYVPFPGTYWIIKLGPVKNDQYQYSVVTNNKGSQLYVLTRDRAGYMSLYDKEIRE</sequence>
<dbReference type="EMBL" id="CAIIXF020000009">
    <property type="protein sequence ID" value="CAH1794410.1"/>
    <property type="molecule type" value="Genomic_DNA"/>
</dbReference>
<dbReference type="SUPFAM" id="SSF50814">
    <property type="entry name" value="Lipocalins"/>
    <property type="match status" value="1"/>
</dbReference>
<protein>
    <submittedName>
        <fullName evidence="1">Uncharacterized protein</fullName>
    </submittedName>
</protein>
<evidence type="ECO:0000313" key="2">
    <source>
        <dbReference type="Proteomes" id="UP000749559"/>
    </source>
</evidence>
<keyword evidence="2" id="KW-1185">Reference proteome</keyword>
<organism evidence="1 2">
    <name type="scientific">Owenia fusiformis</name>
    <name type="common">Polychaete worm</name>
    <dbReference type="NCBI Taxonomy" id="6347"/>
    <lineage>
        <taxon>Eukaryota</taxon>
        <taxon>Metazoa</taxon>
        <taxon>Spiralia</taxon>
        <taxon>Lophotrochozoa</taxon>
        <taxon>Annelida</taxon>
        <taxon>Polychaeta</taxon>
        <taxon>Sedentaria</taxon>
        <taxon>Canalipalpata</taxon>
        <taxon>Sabellida</taxon>
        <taxon>Oweniida</taxon>
        <taxon>Oweniidae</taxon>
        <taxon>Owenia</taxon>
    </lineage>
</organism>
<evidence type="ECO:0000313" key="1">
    <source>
        <dbReference type="EMBL" id="CAH1794410.1"/>
    </source>
</evidence>
<dbReference type="PANTHER" id="PTHR37437">
    <property type="entry name" value="LIPOCALIN-RELATED PROTEIN-RELATED"/>
    <property type="match status" value="1"/>
</dbReference>
<proteinExistence type="predicted"/>
<dbReference type="InterPro" id="IPR000566">
    <property type="entry name" value="Lipocln_cytosolic_FA-bd_dom"/>
</dbReference>
<accession>A0A8J1U5A3</accession>
<dbReference type="OrthoDB" id="565904at2759"/>
<name>A0A8J1U5A3_OWEFU</name>
<dbReference type="AlphaFoldDB" id="A0A8J1U5A3"/>
<gene>
    <name evidence="1" type="ORF">OFUS_LOCUS19109</name>
</gene>
<dbReference type="Gene3D" id="2.40.128.20">
    <property type="match status" value="1"/>
</dbReference>
<dbReference type="PANTHER" id="PTHR37437:SF1">
    <property type="entry name" value="LIPOCALIN-RELATED PROTEIN"/>
    <property type="match status" value="1"/>
</dbReference>
<dbReference type="Pfam" id="PF08212">
    <property type="entry name" value="Lipocalin_2"/>
    <property type="match status" value="1"/>
</dbReference>
<comment type="caution">
    <text evidence="1">The sequence shown here is derived from an EMBL/GenBank/DDBJ whole genome shotgun (WGS) entry which is preliminary data.</text>
</comment>
<feature type="non-terminal residue" evidence="1">
    <location>
        <position position="1"/>
    </location>
</feature>
<reference evidence="1" key="1">
    <citation type="submission" date="2022-03" db="EMBL/GenBank/DDBJ databases">
        <authorList>
            <person name="Martin C."/>
        </authorList>
    </citation>
    <scope>NUCLEOTIDE SEQUENCE</scope>
</reference>